<proteinExistence type="predicted"/>
<protein>
    <submittedName>
        <fullName evidence="2">Uncharacterized protein</fullName>
    </submittedName>
</protein>
<evidence type="ECO:0000313" key="3">
    <source>
        <dbReference type="Proteomes" id="UP000735302"/>
    </source>
</evidence>
<keyword evidence="3" id="KW-1185">Reference proteome</keyword>
<name>A0AAV3YXA5_9GAST</name>
<accession>A0AAV3YXA5</accession>
<dbReference type="AlphaFoldDB" id="A0AAV3YXA5"/>
<feature type="region of interest" description="Disordered" evidence="1">
    <location>
        <begin position="1"/>
        <end position="21"/>
    </location>
</feature>
<reference evidence="2 3" key="1">
    <citation type="journal article" date="2021" name="Elife">
        <title>Chloroplast acquisition without the gene transfer in kleptoplastic sea slugs, Plakobranchus ocellatus.</title>
        <authorList>
            <person name="Maeda T."/>
            <person name="Takahashi S."/>
            <person name="Yoshida T."/>
            <person name="Shimamura S."/>
            <person name="Takaki Y."/>
            <person name="Nagai Y."/>
            <person name="Toyoda A."/>
            <person name="Suzuki Y."/>
            <person name="Arimoto A."/>
            <person name="Ishii H."/>
            <person name="Satoh N."/>
            <person name="Nishiyama T."/>
            <person name="Hasebe M."/>
            <person name="Maruyama T."/>
            <person name="Minagawa J."/>
            <person name="Obokata J."/>
            <person name="Shigenobu S."/>
        </authorList>
    </citation>
    <scope>NUCLEOTIDE SEQUENCE [LARGE SCALE GENOMIC DNA]</scope>
</reference>
<evidence type="ECO:0000256" key="1">
    <source>
        <dbReference type="SAM" id="MobiDB-lite"/>
    </source>
</evidence>
<dbReference type="Proteomes" id="UP000735302">
    <property type="component" value="Unassembled WGS sequence"/>
</dbReference>
<dbReference type="EMBL" id="BLXT01001617">
    <property type="protein sequence ID" value="GFN86872.1"/>
    <property type="molecule type" value="Genomic_DNA"/>
</dbReference>
<gene>
    <name evidence="2" type="ORF">PoB_001337800</name>
</gene>
<organism evidence="2 3">
    <name type="scientific">Plakobranchus ocellatus</name>
    <dbReference type="NCBI Taxonomy" id="259542"/>
    <lineage>
        <taxon>Eukaryota</taxon>
        <taxon>Metazoa</taxon>
        <taxon>Spiralia</taxon>
        <taxon>Lophotrochozoa</taxon>
        <taxon>Mollusca</taxon>
        <taxon>Gastropoda</taxon>
        <taxon>Heterobranchia</taxon>
        <taxon>Euthyneura</taxon>
        <taxon>Panpulmonata</taxon>
        <taxon>Sacoglossa</taxon>
        <taxon>Placobranchoidea</taxon>
        <taxon>Plakobranchidae</taxon>
        <taxon>Plakobranchus</taxon>
    </lineage>
</organism>
<comment type="caution">
    <text evidence="2">The sequence shown here is derived from an EMBL/GenBank/DDBJ whole genome shotgun (WGS) entry which is preliminary data.</text>
</comment>
<sequence>MKDFASPAGQASRGGKKQDADRKNCQILFPQLVKQSAPGTTQDVPCVHTNNVECPSVDGQRNSKFPTCVHTRLQLTAVTSGVKACMEFKEFFGFCSFSFLHFDGRPPTEGVQTFGVNARLDRTKMPDSYPQPAYKALLRKREICSKKKR</sequence>
<evidence type="ECO:0000313" key="2">
    <source>
        <dbReference type="EMBL" id="GFN86872.1"/>
    </source>
</evidence>